<accession>A0ABR1TP39</accession>
<keyword evidence="2" id="KW-1185">Reference proteome</keyword>
<comment type="caution">
    <text evidence="1">The sequence shown here is derived from an EMBL/GenBank/DDBJ whole genome shotgun (WGS) entry which is preliminary data.</text>
</comment>
<reference evidence="1 2" key="1">
    <citation type="submission" date="2023-01" db="EMBL/GenBank/DDBJ databases">
        <title>Analysis of 21 Apiospora genomes using comparative genomics revels a genus with tremendous synthesis potential of carbohydrate active enzymes and secondary metabolites.</title>
        <authorList>
            <person name="Sorensen T."/>
        </authorList>
    </citation>
    <scope>NUCLEOTIDE SEQUENCE [LARGE SCALE GENOMIC DNA]</scope>
    <source>
        <strain evidence="1 2">CBS 83171</strain>
    </source>
</reference>
<organism evidence="1 2">
    <name type="scientific">Apiospora saccharicola</name>
    <dbReference type="NCBI Taxonomy" id="335842"/>
    <lineage>
        <taxon>Eukaryota</taxon>
        <taxon>Fungi</taxon>
        <taxon>Dikarya</taxon>
        <taxon>Ascomycota</taxon>
        <taxon>Pezizomycotina</taxon>
        <taxon>Sordariomycetes</taxon>
        <taxon>Xylariomycetidae</taxon>
        <taxon>Amphisphaeriales</taxon>
        <taxon>Apiosporaceae</taxon>
        <taxon>Apiospora</taxon>
    </lineage>
</organism>
<sequence length="232" mass="26811">MCHYWLGTTEERSSLNFYPEANPGYNSLSARDTDLRIGFSRSAHRYEANLKKRVAPSKIQRSPYLIWVTFRGAERAIDAMQGFVGLTEKQRREAHLYRAFNCFHHGDYREAARDLFYAQQVDASYDISASLLDEEDRDIYEQIDKCAVFDDFSLAEHHVPLLDSPWKGDPHLWIDTNAHHRVLMKLFPQRYDKGPDGELGGTPENLASRYALEGITWRHDGWKVVATCNPVD</sequence>
<dbReference type="Proteomes" id="UP001446871">
    <property type="component" value="Unassembled WGS sequence"/>
</dbReference>
<gene>
    <name evidence="1" type="ORF">PG996_015543</name>
</gene>
<name>A0ABR1TP39_9PEZI</name>
<evidence type="ECO:0000313" key="2">
    <source>
        <dbReference type="Proteomes" id="UP001446871"/>
    </source>
</evidence>
<proteinExistence type="predicted"/>
<dbReference type="EMBL" id="JAQQWM010000009">
    <property type="protein sequence ID" value="KAK8047479.1"/>
    <property type="molecule type" value="Genomic_DNA"/>
</dbReference>
<evidence type="ECO:0000313" key="1">
    <source>
        <dbReference type="EMBL" id="KAK8047479.1"/>
    </source>
</evidence>
<protein>
    <submittedName>
        <fullName evidence="1">Uncharacterized protein</fullName>
    </submittedName>
</protein>